<proteinExistence type="predicted"/>
<feature type="transmembrane region" description="Helical" evidence="6">
    <location>
        <begin position="842"/>
        <end position="862"/>
    </location>
</feature>
<evidence type="ECO:0000256" key="5">
    <source>
        <dbReference type="SAM" id="MobiDB-lite"/>
    </source>
</evidence>
<feature type="signal peptide" evidence="7">
    <location>
        <begin position="1"/>
        <end position="24"/>
    </location>
</feature>
<accession>A0AAV4H013</accession>
<feature type="compositionally biased region" description="Polar residues" evidence="5">
    <location>
        <begin position="1011"/>
        <end position="1022"/>
    </location>
</feature>
<evidence type="ECO:0000256" key="2">
    <source>
        <dbReference type="ARBA" id="ARBA00022692"/>
    </source>
</evidence>
<feature type="transmembrane region" description="Helical" evidence="6">
    <location>
        <begin position="933"/>
        <end position="955"/>
    </location>
</feature>
<dbReference type="PANTHER" id="PTHR45902:SF1">
    <property type="entry name" value="LATROPHILIN RECEPTOR-LIKE PROTEIN A"/>
    <property type="match status" value="1"/>
</dbReference>
<feature type="transmembrane region" description="Helical" evidence="6">
    <location>
        <begin position="732"/>
        <end position="754"/>
    </location>
</feature>
<keyword evidence="10" id="KW-1185">Reference proteome</keyword>
<name>A0AAV4H013_9GAST</name>
<dbReference type="PANTHER" id="PTHR45902">
    <property type="entry name" value="LATROPHILIN RECEPTOR-LIKE PROTEIN A"/>
    <property type="match status" value="1"/>
</dbReference>
<organism evidence="9 10">
    <name type="scientific">Elysia marginata</name>
    <dbReference type="NCBI Taxonomy" id="1093978"/>
    <lineage>
        <taxon>Eukaryota</taxon>
        <taxon>Metazoa</taxon>
        <taxon>Spiralia</taxon>
        <taxon>Lophotrochozoa</taxon>
        <taxon>Mollusca</taxon>
        <taxon>Gastropoda</taxon>
        <taxon>Heterobranchia</taxon>
        <taxon>Euthyneura</taxon>
        <taxon>Panpulmonata</taxon>
        <taxon>Sacoglossa</taxon>
        <taxon>Placobranchoidea</taxon>
        <taxon>Plakobranchidae</taxon>
        <taxon>Elysia</taxon>
    </lineage>
</organism>
<dbReference type="EMBL" id="BMAT01008693">
    <property type="protein sequence ID" value="GFR90775.1"/>
    <property type="molecule type" value="Genomic_DNA"/>
</dbReference>
<evidence type="ECO:0000256" key="3">
    <source>
        <dbReference type="ARBA" id="ARBA00022989"/>
    </source>
</evidence>
<dbReference type="Pfam" id="PF00002">
    <property type="entry name" value="7tm_2"/>
    <property type="match status" value="1"/>
</dbReference>
<gene>
    <name evidence="9" type="ORF">ElyMa_004312100</name>
</gene>
<comment type="caution">
    <text evidence="9">The sequence shown here is derived from an EMBL/GenBank/DDBJ whole genome shotgun (WGS) entry which is preliminary data.</text>
</comment>
<feature type="domain" description="G-protein coupled receptors family 2 profile 2" evidence="8">
    <location>
        <begin position="729"/>
        <end position="982"/>
    </location>
</feature>
<dbReference type="AlphaFoldDB" id="A0AAV4H013"/>
<feature type="chain" id="PRO_5043977405" evidence="7">
    <location>
        <begin position="25"/>
        <end position="1022"/>
    </location>
</feature>
<feature type="transmembrane region" description="Helical" evidence="6">
    <location>
        <begin position="797"/>
        <end position="821"/>
    </location>
</feature>
<dbReference type="InterPro" id="IPR000832">
    <property type="entry name" value="GPCR_2_secretin-like"/>
</dbReference>
<dbReference type="InterPro" id="IPR017981">
    <property type="entry name" value="GPCR_2-like_7TM"/>
</dbReference>
<feature type="region of interest" description="Disordered" evidence="5">
    <location>
        <begin position="1001"/>
        <end position="1022"/>
    </location>
</feature>
<keyword evidence="3 6" id="KW-1133">Transmembrane helix</keyword>
<dbReference type="Gene3D" id="1.20.1070.10">
    <property type="entry name" value="Rhodopsin 7-helix transmembrane proteins"/>
    <property type="match status" value="1"/>
</dbReference>
<keyword evidence="7" id="KW-0732">Signal</keyword>
<evidence type="ECO:0000313" key="9">
    <source>
        <dbReference type="EMBL" id="GFR90775.1"/>
    </source>
</evidence>
<evidence type="ECO:0000256" key="1">
    <source>
        <dbReference type="ARBA" id="ARBA00004141"/>
    </source>
</evidence>
<sequence>MRFSSLRSAVVLVGLFVFAKRSEQSFHKGALIRHHVDLHHLNANKMWPWLDFPTNPIYSNFSSWAGELNIEFCMSFCIWSMGLDINKPMSKLGAGFDSHVGLQCFPCSCDASCTQFGTCCLNNSLLSAGFNREDFKRNLRKDHEEKTLAPSPEFQCISSQTPKPHTNTTFHLVVRECPPNFPNDDVREKCEDSGNFTDLTEATYIHVTDQTTNITYYNQYCAECNNVTKTLIWRLTVDCAHYLFVHTATDADQFLRLSLGEASTCNVTQLPSYPEHSMPCDPWWYADPVASCNATGLWQHYDQFVSEHCERPSPLTNRVTAIRGRDFYEQYILFSNVFCAICNLNEIKYTLRTYHMDKMDELAIKFQAFFFMYMPEDLKKETRLPFSLLLGLRERKKIIRLSSPVATHNSINCKEKERSFAIDKSCLPIVCSPGKVLDTEKRQCLTMLDKVRGLGYNVLLHMVPHLHPQNKNDSSNSQTLLVKNITDISFENVVHFFLSSLQVEGFNASLVETTILKRNKGDIKTKNEPTENIPNGLLLLSRECFVSANLIGNSSLKRDDFEQALASEITKDVVIATEMSFAILIKVTIIPASDKLKAALDNSQGCSNEFQTARLFKTTPGTVGDVRWMAQDKFLQFSRVLVCMHVRLKLDRVTVKQRNTSMFRWPYEIVIELKLGQLVFTSQELNSVQIEDTGDLSVCLDLLEEKLSKLKLYSDWYVLPGFGTIERWQLRISFICLGASIACLLLTVTTYVIFNTLRTLAGVYTMLLAANLMVAQSFLLIAVFFDGTNSWCTFLAILTHFSWLNQFCWSWNCCFHMFRVFTSKTIHSQGKESILATISKRVVFSVAFSGLVVLLVVGISYASTSGQEIGYGKSSCYLNTPLLTGMAMILPMGIITVSNTSFFAIVVWKIQGVRKLQSSTNIAKMDTKQNLSIYVRLSTITGVCWTVSVMAELVVFHPLTFLAIFLNGSQGVFIFLSYVCNSRVLKLYKAVFTKLMSKDDICDTSSDSSSTAYQNVSGASRF</sequence>
<keyword evidence="2 6" id="KW-0812">Transmembrane</keyword>
<dbReference type="CDD" id="cd15039">
    <property type="entry name" value="7tmB3_Methuselah-like"/>
    <property type="match status" value="1"/>
</dbReference>
<feature type="transmembrane region" description="Helical" evidence="6">
    <location>
        <begin position="961"/>
        <end position="980"/>
    </location>
</feature>
<dbReference type="GO" id="GO:0016020">
    <property type="term" value="C:membrane"/>
    <property type="evidence" value="ECO:0007669"/>
    <property type="project" value="UniProtKB-SubCell"/>
</dbReference>
<evidence type="ECO:0000259" key="8">
    <source>
        <dbReference type="PROSITE" id="PS50261"/>
    </source>
</evidence>
<evidence type="ECO:0000256" key="6">
    <source>
        <dbReference type="SAM" id="Phobius"/>
    </source>
</evidence>
<evidence type="ECO:0000313" key="10">
    <source>
        <dbReference type="Proteomes" id="UP000762676"/>
    </source>
</evidence>
<feature type="transmembrane region" description="Helical" evidence="6">
    <location>
        <begin position="761"/>
        <end position="785"/>
    </location>
</feature>
<keyword evidence="4 6" id="KW-0472">Membrane</keyword>
<dbReference type="GO" id="GO:0007166">
    <property type="term" value="P:cell surface receptor signaling pathway"/>
    <property type="evidence" value="ECO:0007669"/>
    <property type="project" value="InterPro"/>
</dbReference>
<dbReference type="InterPro" id="IPR053231">
    <property type="entry name" value="GPCR_LN-TM7"/>
</dbReference>
<reference evidence="9 10" key="1">
    <citation type="journal article" date="2021" name="Elife">
        <title>Chloroplast acquisition without the gene transfer in kleptoplastic sea slugs, Plakobranchus ocellatus.</title>
        <authorList>
            <person name="Maeda T."/>
            <person name="Takahashi S."/>
            <person name="Yoshida T."/>
            <person name="Shimamura S."/>
            <person name="Takaki Y."/>
            <person name="Nagai Y."/>
            <person name="Toyoda A."/>
            <person name="Suzuki Y."/>
            <person name="Arimoto A."/>
            <person name="Ishii H."/>
            <person name="Satoh N."/>
            <person name="Nishiyama T."/>
            <person name="Hasebe M."/>
            <person name="Maruyama T."/>
            <person name="Minagawa J."/>
            <person name="Obokata J."/>
            <person name="Shigenobu S."/>
        </authorList>
    </citation>
    <scope>NUCLEOTIDE SEQUENCE [LARGE SCALE GENOMIC DNA]</scope>
</reference>
<dbReference type="GO" id="GO:0004930">
    <property type="term" value="F:G protein-coupled receptor activity"/>
    <property type="evidence" value="ECO:0007669"/>
    <property type="project" value="InterPro"/>
</dbReference>
<dbReference type="Proteomes" id="UP000762676">
    <property type="component" value="Unassembled WGS sequence"/>
</dbReference>
<evidence type="ECO:0000256" key="7">
    <source>
        <dbReference type="SAM" id="SignalP"/>
    </source>
</evidence>
<evidence type="ECO:0000256" key="4">
    <source>
        <dbReference type="ARBA" id="ARBA00023136"/>
    </source>
</evidence>
<feature type="transmembrane region" description="Helical" evidence="6">
    <location>
        <begin position="882"/>
        <end position="908"/>
    </location>
</feature>
<comment type="subcellular location">
    <subcellularLocation>
        <location evidence="1">Membrane</location>
        <topology evidence="1">Multi-pass membrane protein</topology>
    </subcellularLocation>
</comment>
<dbReference type="PROSITE" id="PS50261">
    <property type="entry name" value="G_PROTEIN_RECEP_F2_4"/>
    <property type="match status" value="1"/>
</dbReference>
<keyword evidence="9" id="KW-0675">Receptor</keyword>
<protein>
    <submittedName>
        <fullName evidence="9">G-protein coupled receptor Mth</fullName>
    </submittedName>
</protein>